<accession>I4C9R4</accession>
<dbReference type="AlphaFoldDB" id="I4C9R4"/>
<keyword evidence="2" id="KW-1185">Reference proteome</keyword>
<dbReference type="EMBL" id="CP003360">
    <property type="protein sequence ID" value="AFM26305.1"/>
    <property type="molecule type" value="Genomic_DNA"/>
</dbReference>
<reference evidence="2" key="1">
    <citation type="submission" date="2012-06" db="EMBL/GenBank/DDBJ databases">
        <title>Complete sequence of chromosome of Desulfomonile tiedjei DSM 6799.</title>
        <authorList>
            <person name="Lucas S."/>
            <person name="Copeland A."/>
            <person name="Lapidus A."/>
            <person name="Glavina del Rio T."/>
            <person name="Dalin E."/>
            <person name="Tice H."/>
            <person name="Bruce D."/>
            <person name="Goodwin L."/>
            <person name="Pitluck S."/>
            <person name="Peters L."/>
            <person name="Ovchinnikova G."/>
            <person name="Zeytun A."/>
            <person name="Lu M."/>
            <person name="Kyrpides N."/>
            <person name="Mavromatis K."/>
            <person name="Ivanova N."/>
            <person name="Brettin T."/>
            <person name="Detter J.C."/>
            <person name="Han C."/>
            <person name="Larimer F."/>
            <person name="Land M."/>
            <person name="Hauser L."/>
            <person name="Markowitz V."/>
            <person name="Cheng J.-F."/>
            <person name="Hugenholtz P."/>
            <person name="Woyke T."/>
            <person name="Wu D."/>
            <person name="Spring S."/>
            <person name="Schroeder M."/>
            <person name="Brambilla E."/>
            <person name="Klenk H.-P."/>
            <person name="Eisen J.A."/>
        </authorList>
    </citation>
    <scope>NUCLEOTIDE SEQUENCE [LARGE SCALE GENOMIC DNA]</scope>
    <source>
        <strain evidence="2">ATCC 49306 / DSM 6799 / DCB-1</strain>
    </source>
</reference>
<gene>
    <name evidence="1" type="ordered locus">Desti_3659</name>
</gene>
<proteinExistence type="predicted"/>
<dbReference type="HOGENOM" id="CLU_2552784_0_0_7"/>
<name>I4C9R4_DESTA</name>
<dbReference type="KEGG" id="dti:Desti_3659"/>
<sequence length="82" mass="9037">MIFTSGIQIVNVEINKIYCNSLMFVGIKSVTALSCRTIFGLTAGATSTTYFCESECILIKFIYSDVIRSHSLLILSFSAINL</sequence>
<protein>
    <submittedName>
        <fullName evidence="1">Uncharacterized protein</fullName>
    </submittedName>
</protein>
<organism evidence="1 2">
    <name type="scientific">Desulfomonile tiedjei (strain ATCC 49306 / DSM 6799 / DCB-1)</name>
    <dbReference type="NCBI Taxonomy" id="706587"/>
    <lineage>
        <taxon>Bacteria</taxon>
        <taxon>Pseudomonadati</taxon>
        <taxon>Thermodesulfobacteriota</taxon>
        <taxon>Desulfomonilia</taxon>
        <taxon>Desulfomonilales</taxon>
        <taxon>Desulfomonilaceae</taxon>
        <taxon>Desulfomonile</taxon>
    </lineage>
</organism>
<dbReference type="Proteomes" id="UP000006055">
    <property type="component" value="Chromosome"/>
</dbReference>
<evidence type="ECO:0000313" key="1">
    <source>
        <dbReference type="EMBL" id="AFM26305.1"/>
    </source>
</evidence>
<evidence type="ECO:0000313" key="2">
    <source>
        <dbReference type="Proteomes" id="UP000006055"/>
    </source>
</evidence>